<evidence type="ECO:0000256" key="1">
    <source>
        <dbReference type="ARBA" id="ARBA00008361"/>
    </source>
</evidence>
<dbReference type="OrthoDB" id="65624at2"/>
<dbReference type="AlphaFoldDB" id="A0A428VZK3"/>
<dbReference type="RefSeq" id="WP_020643345.1">
    <property type="nucleotide sequence ID" value="NZ_QHHU01000089.1"/>
</dbReference>
<reference evidence="5 6" key="1">
    <citation type="submission" date="2018-05" db="EMBL/GenBank/DDBJ databases">
        <title>Evolution of GPA BGCs.</title>
        <authorList>
            <person name="Waglechner N."/>
            <person name="Wright G.D."/>
        </authorList>
    </citation>
    <scope>NUCLEOTIDE SEQUENCE [LARGE SCALE GENOMIC DNA]</scope>
    <source>
        <strain evidence="5 6">DSM 5908</strain>
    </source>
</reference>
<keyword evidence="6" id="KW-1185">Reference proteome</keyword>
<name>A0A428VZK3_AMYBA</name>
<dbReference type="GO" id="GO:0032259">
    <property type="term" value="P:methylation"/>
    <property type="evidence" value="ECO:0007669"/>
    <property type="project" value="UniProtKB-KW"/>
</dbReference>
<gene>
    <name evidence="5" type="ORF">DMA12_41240</name>
</gene>
<keyword evidence="3 5" id="KW-0808">Transferase</keyword>
<evidence type="ECO:0000256" key="3">
    <source>
        <dbReference type="ARBA" id="ARBA00022679"/>
    </source>
</evidence>
<dbReference type="PANTHER" id="PTHR44942">
    <property type="entry name" value="METHYLTRANSF_11 DOMAIN-CONTAINING PROTEIN"/>
    <property type="match status" value="1"/>
</dbReference>
<sequence>MNDESRAAFFDSTAEHYDEDTFHASVAEALVEPLPDAPGLVLDVATGTGFAAYAALRLKPARVLAVDLSPAMVARAEAKTPTQDPDGRIEWRVGPAVPMPAEDHSADVVLCASSLHFLGAVAFADWLRVLKPGGRLAFSVVSGARFKPSGPFAGFVPRDLSFPLDEAGAAALASSAGFADVSARTFTVDGGDRVRSVFLVHATAPDLSGAATPL</sequence>
<organism evidence="5 6">
    <name type="scientific">Amycolatopsis balhimycina DSM 5908</name>
    <dbReference type="NCBI Taxonomy" id="1081091"/>
    <lineage>
        <taxon>Bacteria</taxon>
        <taxon>Bacillati</taxon>
        <taxon>Actinomycetota</taxon>
        <taxon>Actinomycetes</taxon>
        <taxon>Pseudonocardiales</taxon>
        <taxon>Pseudonocardiaceae</taxon>
        <taxon>Amycolatopsis</taxon>
    </lineage>
</organism>
<keyword evidence="2 5" id="KW-0489">Methyltransferase</keyword>
<dbReference type="Proteomes" id="UP000286716">
    <property type="component" value="Unassembled WGS sequence"/>
</dbReference>
<comment type="similarity">
    <text evidence="1">Belongs to the methyltransferase superfamily.</text>
</comment>
<dbReference type="InterPro" id="IPR051052">
    <property type="entry name" value="Diverse_substrate_MTase"/>
</dbReference>
<dbReference type="EMBL" id="QHHU01000089">
    <property type="protein sequence ID" value="RSM36233.1"/>
    <property type="molecule type" value="Genomic_DNA"/>
</dbReference>
<dbReference type="InterPro" id="IPR029063">
    <property type="entry name" value="SAM-dependent_MTases_sf"/>
</dbReference>
<accession>A0A428VZK3</accession>
<feature type="domain" description="Methyltransferase type 11" evidence="4">
    <location>
        <begin position="42"/>
        <end position="138"/>
    </location>
</feature>
<evidence type="ECO:0000313" key="6">
    <source>
        <dbReference type="Proteomes" id="UP000286716"/>
    </source>
</evidence>
<dbReference type="InterPro" id="IPR013216">
    <property type="entry name" value="Methyltransf_11"/>
</dbReference>
<evidence type="ECO:0000259" key="4">
    <source>
        <dbReference type="Pfam" id="PF08241"/>
    </source>
</evidence>
<protein>
    <submittedName>
        <fullName evidence="5">Class I SAM-dependent methyltransferase</fullName>
    </submittedName>
</protein>
<proteinExistence type="inferred from homology"/>
<dbReference type="SUPFAM" id="SSF53335">
    <property type="entry name" value="S-adenosyl-L-methionine-dependent methyltransferases"/>
    <property type="match status" value="1"/>
</dbReference>
<dbReference type="GO" id="GO:0008757">
    <property type="term" value="F:S-adenosylmethionine-dependent methyltransferase activity"/>
    <property type="evidence" value="ECO:0007669"/>
    <property type="project" value="InterPro"/>
</dbReference>
<evidence type="ECO:0000256" key="2">
    <source>
        <dbReference type="ARBA" id="ARBA00022603"/>
    </source>
</evidence>
<dbReference type="PANTHER" id="PTHR44942:SF4">
    <property type="entry name" value="METHYLTRANSFERASE TYPE 11 DOMAIN-CONTAINING PROTEIN"/>
    <property type="match status" value="1"/>
</dbReference>
<evidence type="ECO:0000313" key="5">
    <source>
        <dbReference type="EMBL" id="RSM36233.1"/>
    </source>
</evidence>
<dbReference type="Gene3D" id="3.40.50.150">
    <property type="entry name" value="Vaccinia Virus protein VP39"/>
    <property type="match status" value="1"/>
</dbReference>
<comment type="caution">
    <text evidence="5">The sequence shown here is derived from an EMBL/GenBank/DDBJ whole genome shotgun (WGS) entry which is preliminary data.</text>
</comment>
<dbReference type="Pfam" id="PF08241">
    <property type="entry name" value="Methyltransf_11"/>
    <property type="match status" value="1"/>
</dbReference>
<dbReference type="CDD" id="cd02440">
    <property type="entry name" value="AdoMet_MTases"/>
    <property type="match status" value="1"/>
</dbReference>